<keyword evidence="3" id="KW-1185">Reference proteome</keyword>
<gene>
    <name evidence="2" type="ORF">H4R18_001534</name>
</gene>
<comment type="caution">
    <text evidence="2">The sequence shown here is derived from an EMBL/GenBank/DDBJ whole genome shotgun (WGS) entry which is preliminary data.</text>
</comment>
<dbReference type="Proteomes" id="UP001140217">
    <property type="component" value="Unassembled WGS sequence"/>
</dbReference>
<sequence length="374" mass="41690">MHTSDTEMQADGQGQQPAQEQEEQQPARPERPTYIGIHSRDASTQILYVSSGCRQGVGFSPEYVMKQRAVDFIADEYDSSDYASVYASKSNINPLTQEEEDDDESSAFVMYVTLKTASGTPVLTRITSFKCDNCVLYIGMAFPEAGPTTLRELEIQMLDGEMARKNVTREKEARLATRRKQASDPNTRTPLYYARSKQVKAAFVLESPDATSVETVETGRRQTGPLIVFVTGSVSRLIDADTSDVMREPFLKLVAPEDVLHVSKYFDRMSASTDVMFETFSLLERPHVIEGDVIVADEDNRRVVVECLGAAVQDGVALLLRKLKTVSAPKRDTMGNYIRTRIHELDEDGGYISLAELISSDPDTSDVPSWSRLR</sequence>
<organism evidence="2 3">
    <name type="scientific">Coemansia javaensis</name>
    <dbReference type="NCBI Taxonomy" id="2761396"/>
    <lineage>
        <taxon>Eukaryota</taxon>
        <taxon>Fungi</taxon>
        <taxon>Fungi incertae sedis</taxon>
        <taxon>Zoopagomycota</taxon>
        <taxon>Kickxellomycotina</taxon>
        <taxon>Kickxellomycetes</taxon>
        <taxon>Kickxellales</taxon>
        <taxon>Kickxellaceae</taxon>
        <taxon>Coemansia</taxon>
    </lineage>
</organism>
<evidence type="ECO:0000256" key="1">
    <source>
        <dbReference type="SAM" id="MobiDB-lite"/>
    </source>
</evidence>
<feature type="region of interest" description="Disordered" evidence="1">
    <location>
        <begin position="169"/>
        <end position="188"/>
    </location>
</feature>
<evidence type="ECO:0000313" key="2">
    <source>
        <dbReference type="EMBL" id="KAJ2783782.1"/>
    </source>
</evidence>
<protein>
    <recommendedName>
        <fullName evidence="4">PAS domain-containing protein</fullName>
    </recommendedName>
</protein>
<evidence type="ECO:0000313" key="3">
    <source>
        <dbReference type="Proteomes" id="UP001140217"/>
    </source>
</evidence>
<dbReference type="AlphaFoldDB" id="A0A9W8LKI6"/>
<dbReference type="EMBL" id="JANBUL010000040">
    <property type="protein sequence ID" value="KAJ2783782.1"/>
    <property type="molecule type" value="Genomic_DNA"/>
</dbReference>
<feature type="compositionally biased region" description="Low complexity" evidence="1">
    <location>
        <begin position="12"/>
        <end position="27"/>
    </location>
</feature>
<name>A0A9W8LKI6_9FUNG</name>
<accession>A0A9W8LKI6</accession>
<reference evidence="2" key="1">
    <citation type="submission" date="2022-07" db="EMBL/GenBank/DDBJ databases">
        <title>Phylogenomic reconstructions and comparative analyses of Kickxellomycotina fungi.</title>
        <authorList>
            <person name="Reynolds N.K."/>
            <person name="Stajich J.E."/>
            <person name="Barry K."/>
            <person name="Grigoriev I.V."/>
            <person name="Crous P."/>
            <person name="Smith M.E."/>
        </authorList>
    </citation>
    <scope>NUCLEOTIDE SEQUENCE</scope>
    <source>
        <strain evidence="2">NBRC 105414</strain>
    </source>
</reference>
<feature type="region of interest" description="Disordered" evidence="1">
    <location>
        <begin position="1"/>
        <end position="30"/>
    </location>
</feature>
<dbReference type="OrthoDB" id="411251at2759"/>
<proteinExistence type="predicted"/>
<evidence type="ECO:0008006" key="4">
    <source>
        <dbReference type="Google" id="ProtNLM"/>
    </source>
</evidence>